<name>A0A7X0H5W9_9BACT</name>
<keyword evidence="2" id="KW-1185">Reference proteome</keyword>
<dbReference type="RefSeq" id="WP_184677209.1">
    <property type="nucleotide sequence ID" value="NZ_JACHGY010000001.1"/>
</dbReference>
<dbReference type="AlphaFoldDB" id="A0A7X0H5W9"/>
<sequence>MNSSADKPSHLSDPTALVELFNLGQAESPLPWNTNDLAAILRHQLHQPLGPLPDKVEDGLATRPHLELFTQTSPPLDRLRRVKDQAKAGSNQDDELPRDVATVMYYAALAAARLHHPDESITRLDDEAFRVGLDWALQLPWLDPALKPLFSQAYDSAQGEAT</sequence>
<comment type="caution">
    <text evidence="1">The sequence shown here is derived from an EMBL/GenBank/DDBJ whole genome shotgun (WGS) entry which is preliminary data.</text>
</comment>
<protein>
    <submittedName>
        <fullName evidence="1">Uncharacterized protein</fullName>
    </submittedName>
</protein>
<dbReference type="Proteomes" id="UP000541810">
    <property type="component" value="Unassembled WGS sequence"/>
</dbReference>
<gene>
    <name evidence="1" type="ORF">HNQ40_001443</name>
</gene>
<dbReference type="EMBL" id="JACHGY010000001">
    <property type="protein sequence ID" value="MBB6429637.1"/>
    <property type="molecule type" value="Genomic_DNA"/>
</dbReference>
<evidence type="ECO:0000313" key="2">
    <source>
        <dbReference type="Proteomes" id="UP000541810"/>
    </source>
</evidence>
<organism evidence="1 2">
    <name type="scientific">Algisphaera agarilytica</name>
    <dbReference type="NCBI Taxonomy" id="1385975"/>
    <lineage>
        <taxon>Bacteria</taxon>
        <taxon>Pseudomonadati</taxon>
        <taxon>Planctomycetota</taxon>
        <taxon>Phycisphaerae</taxon>
        <taxon>Phycisphaerales</taxon>
        <taxon>Phycisphaeraceae</taxon>
        <taxon>Algisphaera</taxon>
    </lineage>
</organism>
<evidence type="ECO:0000313" key="1">
    <source>
        <dbReference type="EMBL" id="MBB6429637.1"/>
    </source>
</evidence>
<accession>A0A7X0H5W9</accession>
<reference evidence="1 2" key="1">
    <citation type="submission" date="2020-08" db="EMBL/GenBank/DDBJ databases">
        <title>Genomic Encyclopedia of Type Strains, Phase IV (KMG-IV): sequencing the most valuable type-strain genomes for metagenomic binning, comparative biology and taxonomic classification.</title>
        <authorList>
            <person name="Goeker M."/>
        </authorList>
    </citation>
    <scope>NUCLEOTIDE SEQUENCE [LARGE SCALE GENOMIC DNA]</scope>
    <source>
        <strain evidence="1 2">DSM 103725</strain>
    </source>
</reference>
<proteinExistence type="predicted"/>